<dbReference type="Pfam" id="PF13516">
    <property type="entry name" value="LRR_6"/>
    <property type="match status" value="3"/>
</dbReference>
<evidence type="ECO:0000313" key="3">
    <source>
        <dbReference type="Proteomes" id="UP000001449"/>
    </source>
</evidence>
<dbReference type="Proteomes" id="UP000001449">
    <property type="component" value="Chromosome 3"/>
</dbReference>
<dbReference type="PaxDb" id="35128-Thaps261803"/>
<dbReference type="InParanoid" id="B8BXX1"/>
<dbReference type="InterPro" id="IPR032675">
    <property type="entry name" value="LRR_dom_sf"/>
</dbReference>
<keyword evidence="1" id="KW-0677">Repeat</keyword>
<protein>
    <submittedName>
        <fullName evidence="2">Uncharacterized protein</fullName>
    </submittedName>
</protein>
<gene>
    <name evidence="2" type="ORF">THAPSDRAFT_261803</name>
</gene>
<dbReference type="AlphaFoldDB" id="B8BXX1"/>
<dbReference type="InterPro" id="IPR001611">
    <property type="entry name" value="Leu-rich_rpt"/>
</dbReference>
<organism evidence="2 3">
    <name type="scientific">Thalassiosira pseudonana</name>
    <name type="common">Marine diatom</name>
    <name type="synonym">Cyclotella nana</name>
    <dbReference type="NCBI Taxonomy" id="35128"/>
    <lineage>
        <taxon>Eukaryota</taxon>
        <taxon>Sar</taxon>
        <taxon>Stramenopiles</taxon>
        <taxon>Ochrophyta</taxon>
        <taxon>Bacillariophyta</taxon>
        <taxon>Coscinodiscophyceae</taxon>
        <taxon>Thalassiosirophycidae</taxon>
        <taxon>Thalassiosirales</taxon>
        <taxon>Thalassiosiraceae</taxon>
        <taxon>Thalassiosira</taxon>
    </lineage>
</organism>
<dbReference type="SMART" id="SM00368">
    <property type="entry name" value="LRR_RI"/>
    <property type="match status" value="4"/>
</dbReference>
<proteinExistence type="predicted"/>
<dbReference type="Gene3D" id="3.80.10.10">
    <property type="entry name" value="Ribonuclease Inhibitor"/>
    <property type="match status" value="2"/>
</dbReference>
<evidence type="ECO:0000313" key="2">
    <source>
        <dbReference type="EMBL" id="EED93781.1"/>
    </source>
</evidence>
<dbReference type="PANTHER" id="PTHR24111">
    <property type="entry name" value="LEUCINE-RICH REPEAT-CONTAINING PROTEIN 34"/>
    <property type="match status" value="1"/>
</dbReference>
<keyword evidence="3" id="KW-1185">Reference proteome</keyword>
<accession>B8BXX1</accession>
<dbReference type="SUPFAM" id="SSF52047">
    <property type="entry name" value="RNI-like"/>
    <property type="match status" value="1"/>
</dbReference>
<dbReference type="KEGG" id="tps:THAPSDRAFT_261803"/>
<dbReference type="EMBL" id="CM000640">
    <property type="protein sequence ID" value="EED93781.1"/>
    <property type="molecule type" value="Genomic_DNA"/>
</dbReference>
<dbReference type="RefSeq" id="XP_002288345.1">
    <property type="nucleotide sequence ID" value="XM_002288309.1"/>
</dbReference>
<sequence length="236" mass="26115">LSQLILRECGVRNKGCKALAEMMMTPLSDTTTPILAITTLDLSKNDIDEEGLMALSEALGWKGCTLEDLDLSRCNINEHNKGVESLGDYYFPSLKSLFLNDTNLNANSAKKLAHALKLNTVIVTLSLRDNYGIGDEGAIAFAESLTTNRTLNESIEVFAATRKIAYFLKRKSEHSMPHFLALLDSESVDTQNSFMTSVAFPFALRNLDISSAFEMARGQPEVCETTHDKKHDTDSR</sequence>
<dbReference type="GeneID" id="7448767"/>
<name>B8BXX1_THAPS</name>
<reference evidence="2 3" key="2">
    <citation type="journal article" date="2008" name="Nature">
        <title>The Phaeodactylum genome reveals the evolutionary history of diatom genomes.</title>
        <authorList>
            <person name="Bowler C."/>
            <person name="Allen A.E."/>
            <person name="Badger J.H."/>
            <person name="Grimwood J."/>
            <person name="Jabbari K."/>
            <person name="Kuo A."/>
            <person name="Maheswari U."/>
            <person name="Martens C."/>
            <person name="Maumus F."/>
            <person name="Otillar R.P."/>
            <person name="Rayko E."/>
            <person name="Salamov A."/>
            <person name="Vandepoele K."/>
            <person name="Beszteri B."/>
            <person name="Gruber A."/>
            <person name="Heijde M."/>
            <person name="Katinka M."/>
            <person name="Mock T."/>
            <person name="Valentin K."/>
            <person name="Verret F."/>
            <person name="Berges J.A."/>
            <person name="Brownlee C."/>
            <person name="Cadoret J.P."/>
            <person name="Chiovitti A."/>
            <person name="Choi C.J."/>
            <person name="Coesel S."/>
            <person name="De Martino A."/>
            <person name="Detter J.C."/>
            <person name="Durkin C."/>
            <person name="Falciatore A."/>
            <person name="Fournet J."/>
            <person name="Haruta M."/>
            <person name="Huysman M.J."/>
            <person name="Jenkins B.D."/>
            <person name="Jiroutova K."/>
            <person name="Jorgensen R.E."/>
            <person name="Joubert Y."/>
            <person name="Kaplan A."/>
            <person name="Kroger N."/>
            <person name="Kroth P.G."/>
            <person name="La Roche J."/>
            <person name="Lindquist E."/>
            <person name="Lommer M."/>
            <person name="Martin-Jezequel V."/>
            <person name="Lopez P.J."/>
            <person name="Lucas S."/>
            <person name="Mangogna M."/>
            <person name="McGinnis K."/>
            <person name="Medlin L.K."/>
            <person name="Montsant A."/>
            <person name="Oudot-Le Secq M.P."/>
            <person name="Napoli C."/>
            <person name="Obornik M."/>
            <person name="Parker M.S."/>
            <person name="Petit J.L."/>
            <person name="Porcel B.M."/>
            <person name="Poulsen N."/>
            <person name="Robison M."/>
            <person name="Rychlewski L."/>
            <person name="Rynearson T.A."/>
            <person name="Schmutz J."/>
            <person name="Shapiro H."/>
            <person name="Siaut M."/>
            <person name="Stanley M."/>
            <person name="Sussman M.R."/>
            <person name="Taylor A.R."/>
            <person name="Vardi A."/>
            <person name="von Dassow P."/>
            <person name="Vyverman W."/>
            <person name="Willis A."/>
            <person name="Wyrwicz L.S."/>
            <person name="Rokhsar D.S."/>
            <person name="Weissenbach J."/>
            <person name="Armbrust E.V."/>
            <person name="Green B.R."/>
            <person name="Van de Peer Y."/>
            <person name="Grigoriev I.V."/>
        </authorList>
    </citation>
    <scope>NUCLEOTIDE SEQUENCE [LARGE SCALE GENOMIC DNA]</scope>
    <source>
        <strain evidence="2 3">CCMP1335</strain>
    </source>
</reference>
<dbReference type="InterPro" id="IPR052201">
    <property type="entry name" value="LRR-containing_regulator"/>
</dbReference>
<evidence type="ECO:0000256" key="1">
    <source>
        <dbReference type="ARBA" id="ARBA00022737"/>
    </source>
</evidence>
<reference evidence="2 3" key="1">
    <citation type="journal article" date="2004" name="Science">
        <title>The genome of the diatom Thalassiosira pseudonana: ecology, evolution, and metabolism.</title>
        <authorList>
            <person name="Armbrust E.V."/>
            <person name="Berges J.A."/>
            <person name="Bowler C."/>
            <person name="Green B.R."/>
            <person name="Martinez D."/>
            <person name="Putnam N.H."/>
            <person name="Zhou S."/>
            <person name="Allen A.E."/>
            <person name="Apt K.E."/>
            <person name="Bechner M."/>
            <person name="Brzezinski M.A."/>
            <person name="Chaal B.K."/>
            <person name="Chiovitti A."/>
            <person name="Davis A.K."/>
            <person name="Demarest M.S."/>
            <person name="Detter J.C."/>
            <person name="Glavina T."/>
            <person name="Goodstein D."/>
            <person name="Hadi M.Z."/>
            <person name="Hellsten U."/>
            <person name="Hildebrand M."/>
            <person name="Jenkins B.D."/>
            <person name="Jurka J."/>
            <person name="Kapitonov V.V."/>
            <person name="Kroger N."/>
            <person name="Lau W.W."/>
            <person name="Lane T.W."/>
            <person name="Larimer F.W."/>
            <person name="Lippmeier J.C."/>
            <person name="Lucas S."/>
            <person name="Medina M."/>
            <person name="Montsant A."/>
            <person name="Obornik M."/>
            <person name="Parker M.S."/>
            <person name="Palenik B."/>
            <person name="Pazour G.J."/>
            <person name="Richardson P.M."/>
            <person name="Rynearson T.A."/>
            <person name="Saito M.A."/>
            <person name="Schwartz D.C."/>
            <person name="Thamatrakoln K."/>
            <person name="Valentin K."/>
            <person name="Vardi A."/>
            <person name="Wilkerson F.P."/>
            <person name="Rokhsar D.S."/>
        </authorList>
    </citation>
    <scope>NUCLEOTIDE SEQUENCE [LARGE SCALE GENOMIC DNA]</scope>
    <source>
        <strain evidence="2 3">CCMP1335</strain>
    </source>
</reference>
<dbReference type="HOGENOM" id="CLU_1178087_0_0_1"/>
<feature type="non-terminal residue" evidence="2">
    <location>
        <position position="1"/>
    </location>
</feature>
<dbReference type="PANTHER" id="PTHR24111:SF0">
    <property type="entry name" value="LEUCINE-RICH REPEAT-CONTAINING PROTEIN"/>
    <property type="match status" value="1"/>
</dbReference>